<organism evidence="2">
    <name type="scientific">Corynebacterium glutamicum (strain R)</name>
    <dbReference type="NCBI Taxonomy" id="340322"/>
    <lineage>
        <taxon>Bacteria</taxon>
        <taxon>Bacillati</taxon>
        <taxon>Actinomycetota</taxon>
        <taxon>Actinomycetes</taxon>
        <taxon>Mycobacteriales</taxon>
        <taxon>Corynebacteriaceae</taxon>
        <taxon>Corynebacterium</taxon>
    </lineage>
</organism>
<keyword evidence="1" id="KW-0472">Membrane</keyword>
<accession>A0AB72VCF4</accession>
<evidence type="ECO:0008006" key="3">
    <source>
        <dbReference type="Google" id="ProtNLM"/>
    </source>
</evidence>
<keyword evidence="1" id="KW-0812">Transmembrane</keyword>
<protein>
    <recommendedName>
        <fullName evidence="3">FxsA family protein</fullName>
    </recommendedName>
</protein>
<dbReference type="Pfam" id="PF04186">
    <property type="entry name" value="FxsA"/>
    <property type="match status" value="1"/>
</dbReference>
<dbReference type="AlphaFoldDB" id="A0AB72VCF4"/>
<dbReference type="NCBIfam" id="NF008528">
    <property type="entry name" value="PRK11463.1-2"/>
    <property type="match status" value="1"/>
</dbReference>
<dbReference type="InterPro" id="IPR007313">
    <property type="entry name" value="FxsA"/>
</dbReference>
<evidence type="ECO:0000313" key="2">
    <source>
        <dbReference type="EMBL" id="BAF54534.1"/>
    </source>
</evidence>
<feature type="transmembrane region" description="Helical" evidence="1">
    <location>
        <begin position="61"/>
        <end position="82"/>
    </location>
</feature>
<reference evidence="2" key="1">
    <citation type="journal article" date="2007" name="Microbiology">
        <title>Comparative analysis of the Corynebacterium glutamicum group and complete genome sequence of strain R.</title>
        <authorList>
            <person name="Yukawa H."/>
            <person name="Omumasaba C.A."/>
            <person name="Nonaka H."/>
            <person name="Kos P."/>
            <person name="Okai N."/>
            <person name="Suzuki N."/>
            <person name="Suda M."/>
            <person name="Tsuge Y."/>
            <person name="Watanabe J."/>
            <person name="Ikeda Y."/>
            <person name="Vertes A.A."/>
            <person name="Inui M."/>
        </authorList>
    </citation>
    <scope>NUCLEOTIDE SEQUENCE</scope>
    <source>
        <strain evidence="2">R</strain>
    </source>
</reference>
<dbReference type="KEGG" id="cgt:cgR_1542"/>
<feature type="transmembrane region" description="Helical" evidence="1">
    <location>
        <begin position="88"/>
        <end position="108"/>
    </location>
</feature>
<feature type="transmembrane region" description="Helical" evidence="1">
    <location>
        <begin position="148"/>
        <end position="166"/>
    </location>
</feature>
<dbReference type="PANTHER" id="PTHR35335:SF1">
    <property type="entry name" value="UPF0716 PROTEIN FXSA"/>
    <property type="match status" value="1"/>
</dbReference>
<sequence>MRFRPSSSHRALRLVSNARLRKLDHPHCTSAAARKSPPNSFLGHRDPLAIWSLSKGMVGHVPAAIAIPYFIIEILAFIGVVMWLGFGWALGLLVLFFVGGLLLAGVELRRISKSAAIHQASGQGSAGAIAGNIGLTAAGAILVAMPGFVSSIIGLLFIFAPTRALFRKVLAKRMRSAIENLGVRGFEAVNGYRTQASYGNFGAAFNGGAQQPSNEPIVIDEDEIQAWTSDLKPEDFTKGKDESDGEK</sequence>
<proteinExistence type="predicted"/>
<dbReference type="GO" id="GO:0016020">
    <property type="term" value="C:membrane"/>
    <property type="evidence" value="ECO:0007669"/>
    <property type="project" value="InterPro"/>
</dbReference>
<dbReference type="EMBL" id="AP009044">
    <property type="protein sequence ID" value="BAF54534.1"/>
    <property type="molecule type" value="Genomic_DNA"/>
</dbReference>
<name>A0AB72VCF4_CORGB</name>
<dbReference type="PANTHER" id="PTHR35335">
    <property type="entry name" value="UPF0716 PROTEIN FXSA"/>
    <property type="match status" value="1"/>
</dbReference>
<dbReference type="Proteomes" id="UP000006698">
    <property type="component" value="Chromosome"/>
</dbReference>
<keyword evidence="1" id="KW-1133">Transmembrane helix</keyword>
<gene>
    <name evidence="2" type="ordered locus">cgR_1542</name>
</gene>
<evidence type="ECO:0000256" key="1">
    <source>
        <dbReference type="SAM" id="Phobius"/>
    </source>
</evidence>